<feature type="compositionally biased region" description="Basic and acidic residues" evidence="1">
    <location>
        <begin position="754"/>
        <end position="763"/>
    </location>
</feature>
<name>A0A537J4D8_9BACT</name>
<comment type="caution">
    <text evidence="3">The sequence shown here is derived from an EMBL/GenBank/DDBJ whole genome shotgun (WGS) entry which is preliminary data.</text>
</comment>
<dbReference type="Pfam" id="PF20256">
    <property type="entry name" value="MoCoBD_2"/>
    <property type="match status" value="1"/>
</dbReference>
<dbReference type="Proteomes" id="UP000320048">
    <property type="component" value="Unassembled WGS sequence"/>
</dbReference>
<dbReference type="SMART" id="SM01008">
    <property type="entry name" value="Ald_Xan_dh_C"/>
    <property type="match status" value="1"/>
</dbReference>
<evidence type="ECO:0000313" key="4">
    <source>
        <dbReference type="Proteomes" id="UP000320048"/>
    </source>
</evidence>
<proteinExistence type="predicted"/>
<keyword evidence="3" id="KW-0560">Oxidoreductase</keyword>
<dbReference type="Gene3D" id="3.90.1170.50">
    <property type="entry name" value="Aldehyde oxidase/xanthine dehydrogenase, a/b hammerhead"/>
    <property type="match status" value="1"/>
</dbReference>
<dbReference type="InterPro" id="IPR037165">
    <property type="entry name" value="AldOxase/xan_DH_Mopterin-bd_sf"/>
</dbReference>
<dbReference type="SUPFAM" id="SSF56003">
    <property type="entry name" value="Molybdenum cofactor-binding domain"/>
    <property type="match status" value="1"/>
</dbReference>
<dbReference type="EMBL" id="VBAO01000380">
    <property type="protein sequence ID" value="TMI78367.1"/>
    <property type="molecule type" value="Genomic_DNA"/>
</dbReference>
<dbReference type="Pfam" id="PF01315">
    <property type="entry name" value="Ald_Xan_dh_C"/>
    <property type="match status" value="1"/>
</dbReference>
<evidence type="ECO:0000313" key="3">
    <source>
        <dbReference type="EMBL" id="TMI78367.1"/>
    </source>
</evidence>
<evidence type="ECO:0000256" key="1">
    <source>
        <dbReference type="SAM" id="MobiDB-lite"/>
    </source>
</evidence>
<reference evidence="3 4" key="1">
    <citation type="journal article" date="2019" name="Nat. Microbiol.">
        <title>Mediterranean grassland soil C-N compound turnover is dependent on rainfall and depth, and is mediated by genomically divergent microorganisms.</title>
        <authorList>
            <person name="Diamond S."/>
            <person name="Andeer P.F."/>
            <person name="Li Z."/>
            <person name="Crits-Christoph A."/>
            <person name="Burstein D."/>
            <person name="Anantharaman K."/>
            <person name="Lane K.R."/>
            <person name="Thomas B.C."/>
            <person name="Pan C."/>
            <person name="Northen T.R."/>
            <person name="Banfield J.F."/>
        </authorList>
    </citation>
    <scope>NUCLEOTIDE SEQUENCE [LARGE SCALE GENOMIC DNA]</scope>
    <source>
        <strain evidence="3">NP_7</strain>
    </source>
</reference>
<evidence type="ECO:0000259" key="2">
    <source>
        <dbReference type="SMART" id="SM01008"/>
    </source>
</evidence>
<dbReference type="Pfam" id="PF02738">
    <property type="entry name" value="MoCoBD_1"/>
    <property type="match status" value="1"/>
</dbReference>
<feature type="region of interest" description="Disordered" evidence="1">
    <location>
        <begin position="754"/>
        <end position="791"/>
    </location>
</feature>
<dbReference type="Gene3D" id="3.30.365.10">
    <property type="entry name" value="Aldehyde oxidase/xanthine dehydrogenase, molybdopterin binding domain"/>
    <property type="match status" value="4"/>
</dbReference>
<sequence length="803" mass="84206">MSARTVLRPRGGVGESVHRIDGVPKVKAAFAFASDLWAEGMLWGHTLRSPHAHARVRAVDVSKALASPGVHAVLLAADLPGKTTFGLEFADQPVLAAERVRYAGEPVAILAAVDPETARRAADLIAVEYDPLPAVTDMELALRPAAPRVHDFGNVLRHLRIVHGDPNAPADVWVDGYYETGMQDQAMLGPEAGLAVPAEDGGVDLYVATQWLHVDRQQIAPCLGLPNEKVRLHLAGVGGAFGAREDVSMHIHACLLALRTRRPVKMAYGREESFFGHVHRHPSRIWMRHGARRDGVLVRVQARILLDGGAYASSSSAVIGNACTFATGPYEVPNVLIEGTCVYTNNPPCGAMRGFGAVQACVAYEAQMDKLARLLGRDPVDLRLQNAVATGSVLATGQVIRGSAPVREVIAKCAALPMPDDAAPPDAPGGRGGALRYPGAAGNVSRGEGVRRGVGFAVGWKNIAYSEGFDDSAEARVRLVAGPGGPRAEVRTAAAEVGQGLNTVLAQIVRTELGVDTVVLLPADTGVGSAGSSSASRQTMMSGGAVQMACAAIRDALFERVRRERGGEGRSNHGELRVEGGMILAGSAAVGPLDRFLAEPIEATRVYHHRKTRPLDARGQGDPHVAFAFAAQRAVVDVDTELGLVRVVQIATAQDVGRALNPQSVHGQIEGGTAQGLGLALMEEVLLKDGMIRNASFTDYLIPTILDMPPVVAVLVEEPEPGIPFGAKGVGEPSTVVSPAAILAALRAATGRDLSRAPVRPDDLIGLSPAAPPGEPPPSPEVPGPAPIPKYLGLEAGQQEISG</sequence>
<feature type="domain" description="Aldehyde oxidase/xanthine dehydrogenase a/b hammerhead" evidence="2">
    <location>
        <begin position="27"/>
        <end position="133"/>
    </location>
</feature>
<dbReference type="GO" id="GO:0004854">
    <property type="term" value="F:xanthine dehydrogenase activity"/>
    <property type="evidence" value="ECO:0007669"/>
    <property type="project" value="UniProtKB-EC"/>
</dbReference>
<dbReference type="PANTHER" id="PTHR11908">
    <property type="entry name" value="XANTHINE DEHYDROGENASE"/>
    <property type="match status" value="1"/>
</dbReference>
<dbReference type="GO" id="GO:0005506">
    <property type="term" value="F:iron ion binding"/>
    <property type="evidence" value="ECO:0007669"/>
    <property type="project" value="InterPro"/>
</dbReference>
<protein>
    <submittedName>
        <fullName evidence="3">Xanthine dehydrogenase subunit D</fullName>
        <ecNumber evidence="3">1.17.1.4</ecNumber>
    </submittedName>
</protein>
<feature type="compositionally biased region" description="Pro residues" evidence="1">
    <location>
        <begin position="770"/>
        <end position="788"/>
    </location>
</feature>
<dbReference type="InterPro" id="IPR016208">
    <property type="entry name" value="Ald_Oxase/xanthine_DH-like"/>
</dbReference>
<dbReference type="NCBIfam" id="TIGR03196">
    <property type="entry name" value="pucD"/>
    <property type="match status" value="1"/>
</dbReference>
<dbReference type="InterPro" id="IPR017609">
    <property type="entry name" value="Xanthine_dehydrogenase_dsu"/>
</dbReference>
<dbReference type="PANTHER" id="PTHR11908:SF157">
    <property type="entry name" value="XANTHINE DEHYDROGENASE SUBUNIT D-RELATED"/>
    <property type="match status" value="1"/>
</dbReference>
<dbReference type="SUPFAM" id="SSF54665">
    <property type="entry name" value="CO dehydrogenase molybdoprotein N-domain-like"/>
    <property type="match status" value="1"/>
</dbReference>
<organism evidence="3 4">
    <name type="scientific">Candidatus Segetimicrobium genomatis</name>
    <dbReference type="NCBI Taxonomy" id="2569760"/>
    <lineage>
        <taxon>Bacteria</taxon>
        <taxon>Bacillati</taxon>
        <taxon>Candidatus Sysuimicrobiota</taxon>
        <taxon>Candidatus Sysuimicrobiia</taxon>
        <taxon>Candidatus Sysuimicrobiales</taxon>
        <taxon>Candidatus Segetimicrobiaceae</taxon>
        <taxon>Candidatus Segetimicrobium</taxon>
    </lineage>
</organism>
<dbReference type="AlphaFoldDB" id="A0A537J4D8"/>
<dbReference type="InterPro" id="IPR046867">
    <property type="entry name" value="AldOxase/xan_DH_MoCoBD2"/>
</dbReference>
<dbReference type="InterPro" id="IPR036856">
    <property type="entry name" value="Ald_Oxase/Xan_DH_a/b_sf"/>
</dbReference>
<dbReference type="EC" id="1.17.1.4" evidence="3"/>
<dbReference type="InterPro" id="IPR000674">
    <property type="entry name" value="Ald_Oxase/Xan_DH_a/b"/>
</dbReference>
<gene>
    <name evidence="3" type="primary">pucD</name>
    <name evidence="3" type="ORF">E6H04_12585</name>
</gene>
<dbReference type="InterPro" id="IPR008274">
    <property type="entry name" value="AldOxase/xan_DH_MoCoBD1"/>
</dbReference>
<accession>A0A537J4D8</accession>